<gene>
    <name evidence="1" type="ORF">SEVIR_4G187902v2</name>
</gene>
<organism evidence="1 2">
    <name type="scientific">Setaria viridis</name>
    <name type="common">Green bristlegrass</name>
    <name type="synonym">Setaria italica subsp. viridis</name>
    <dbReference type="NCBI Taxonomy" id="4556"/>
    <lineage>
        <taxon>Eukaryota</taxon>
        <taxon>Viridiplantae</taxon>
        <taxon>Streptophyta</taxon>
        <taxon>Embryophyta</taxon>
        <taxon>Tracheophyta</taxon>
        <taxon>Spermatophyta</taxon>
        <taxon>Magnoliopsida</taxon>
        <taxon>Liliopsida</taxon>
        <taxon>Poales</taxon>
        <taxon>Poaceae</taxon>
        <taxon>PACMAD clade</taxon>
        <taxon>Panicoideae</taxon>
        <taxon>Panicodae</taxon>
        <taxon>Paniceae</taxon>
        <taxon>Cenchrinae</taxon>
        <taxon>Setaria</taxon>
    </lineage>
</organism>
<dbReference type="AlphaFoldDB" id="A0A4U6V026"/>
<evidence type="ECO:0000313" key="2">
    <source>
        <dbReference type="Proteomes" id="UP000298652"/>
    </source>
</evidence>
<protein>
    <submittedName>
        <fullName evidence="1">Uncharacterized protein</fullName>
    </submittedName>
</protein>
<proteinExistence type="predicted"/>
<evidence type="ECO:0000313" key="1">
    <source>
        <dbReference type="EMBL" id="TKW21044.1"/>
    </source>
</evidence>
<keyword evidence="2" id="KW-1185">Reference proteome</keyword>
<reference evidence="1" key="1">
    <citation type="submission" date="2019-03" db="EMBL/GenBank/DDBJ databases">
        <title>WGS assembly of Setaria viridis.</title>
        <authorList>
            <person name="Huang P."/>
            <person name="Jenkins J."/>
            <person name="Grimwood J."/>
            <person name="Barry K."/>
            <person name="Healey A."/>
            <person name="Mamidi S."/>
            <person name="Sreedasyam A."/>
            <person name="Shu S."/>
            <person name="Feldman M."/>
            <person name="Wu J."/>
            <person name="Yu Y."/>
            <person name="Chen C."/>
            <person name="Johnson J."/>
            <person name="Rokhsar D."/>
            <person name="Baxter I."/>
            <person name="Schmutz J."/>
            <person name="Brutnell T."/>
            <person name="Kellogg E."/>
        </authorList>
    </citation>
    <scope>NUCLEOTIDE SEQUENCE [LARGE SCALE GENOMIC DNA]</scope>
</reference>
<dbReference type="Proteomes" id="UP000298652">
    <property type="component" value="Chromosome 4"/>
</dbReference>
<name>A0A4U6V026_SETVI</name>
<dbReference type="Gramene" id="TKW21044">
    <property type="protein sequence ID" value="TKW21044"/>
    <property type="gene ID" value="SEVIR_4G187902v2"/>
</dbReference>
<sequence>MFLSIGRDHFFKKTSCFLINPHFCKKNLYLSVSPPSTVLSGHRRSLALLPHAITTLAWCARSPDALSLASRGSLSAVGPLVILRPPAPPPVGAATPRHHGPCLFVLAGVPGRTGI</sequence>
<dbReference type="EMBL" id="CM016555">
    <property type="protein sequence ID" value="TKW21044.1"/>
    <property type="molecule type" value="Genomic_DNA"/>
</dbReference>
<accession>A0A4U6V026</accession>